<dbReference type="InterPro" id="IPR008939">
    <property type="entry name" value="Lytic_TGlycosylase_superhlx_U"/>
</dbReference>
<feature type="domain" description="Lytic transglycosylase superhelical linker" evidence="4">
    <location>
        <begin position="283"/>
        <end position="347"/>
    </location>
</feature>
<dbReference type="CDD" id="cd13401">
    <property type="entry name" value="Slt70-like"/>
    <property type="match status" value="1"/>
</dbReference>
<dbReference type="InterPro" id="IPR012289">
    <property type="entry name" value="Lytic_TGlycosylase_superhlx_L"/>
</dbReference>
<dbReference type="SUPFAM" id="SSF53955">
    <property type="entry name" value="Lysozyme-like"/>
    <property type="match status" value="1"/>
</dbReference>
<organism evidence="5 6">
    <name type="scientific">Oceanospirillum multiglobuliferum</name>
    <dbReference type="NCBI Taxonomy" id="64969"/>
    <lineage>
        <taxon>Bacteria</taxon>
        <taxon>Pseudomonadati</taxon>
        <taxon>Pseudomonadota</taxon>
        <taxon>Gammaproteobacteria</taxon>
        <taxon>Oceanospirillales</taxon>
        <taxon>Oceanospirillaceae</taxon>
        <taxon>Oceanospirillum</taxon>
    </lineage>
</organism>
<dbReference type="InterPro" id="IPR037061">
    <property type="entry name" value="Lytic_TGlycoase_superhlx_L_sf"/>
</dbReference>
<comment type="caution">
    <text evidence="5">The sequence shown here is derived from an EMBL/GenBank/DDBJ whole genome shotgun (WGS) entry which is preliminary data.</text>
</comment>
<name>A0A1V4T4K6_9GAMM</name>
<evidence type="ECO:0000259" key="3">
    <source>
        <dbReference type="Pfam" id="PF01464"/>
    </source>
</evidence>
<dbReference type="Proteomes" id="UP000191418">
    <property type="component" value="Unassembled WGS sequence"/>
</dbReference>
<comment type="similarity">
    <text evidence="1">Belongs to the transglycosylase Slt family.</text>
</comment>
<sequence>MLHAILQEHRSKPLPVDIEHQVMTNTTEIWQQGQPQPKSCDPVFAYWQKKGGLSSKVAEIRFWNAIEARNFGLARYAQKSITDKSALRDADLFWLVRKNPAKNLTAKLLNKENPHHEQIIEYALKRLTSSDLHAAITRWLQLREQLDLNPVQQASLNRYLSIKLATRFDPQALSLIAALDPGYQDNEVTEWRIRLALSEFNWQETAVFISKLEPHAQNSSRWQYWLAVANEHLLGKRQHQHFEKIAQDRSYYGFLASEQLKQSFKLNNEPSQLPAALKAELLSHPTVQRIQELVFHGEYYYARQEWNDLFPTLPEIKQHALAHLARDWNWHSQAIMAAAALQKWNDLTLRFPVQYHHLYQQFSHLSKIPLTWALSITRQESAFNHEARSGVGAMGLMQLMPKTARQTAKKQQEPLDSDDQLLEPETNIALGTAYLGQMLERFNGSRIYATAAYNAGPSRVDRWIKARGHLPLDIWIELIPFNETRRYVQRVLEYGVVYDLLAKRPARLLQDNEVDLLTLSLLYAEKTGSSNSQAF</sequence>
<evidence type="ECO:0008006" key="7">
    <source>
        <dbReference type="Google" id="ProtNLM"/>
    </source>
</evidence>
<dbReference type="Gene3D" id="1.10.530.10">
    <property type="match status" value="1"/>
</dbReference>
<evidence type="ECO:0000256" key="1">
    <source>
        <dbReference type="ARBA" id="ARBA00007734"/>
    </source>
</evidence>
<dbReference type="GO" id="GO:0004553">
    <property type="term" value="F:hydrolase activity, hydrolyzing O-glycosyl compounds"/>
    <property type="evidence" value="ECO:0007669"/>
    <property type="project" value="InterPro"/>
</dbReference>
<dbReference type="PANTHER" id="PTHR37423">
    <property type="entry name" value="SOLUBLE LYTIC MUREIN TRANSGLYCOSYLASE-RELATED"/>
    <property type="match status" value="1"/>
</dbReference>
<evidence type="ECO:0000256" key="2">
    <source>
        <dbReference type="ARBA" id="ARBA00022729"/>
    </source>
</evidence>
<dbReference type="PANTHER" id="PTHR37423:SF5">
    <property type="entry name" value="SOLUBLE LYTIC MUREIN TRANSGLYCOSYLASE"/>
    <property type="match status" value="1"/>
</dbReference>
<reference evidence="5 6" key="1">
    <citation type="submission" date="2017-01" db="EMBL/GenBank/DDBJ databases">
        <title>Genome Sequencing of a Marine Spirillum, Oceanospirillum multiglobuliferum ATCC 33336, from Japan.</title>
        <authorList>
            <person name="Carney J.G."/>
            <person name="Trachtenberg A.M."/>
            <person name="Rheaume B.A."/>
            <person name="Linnane J.D."/>
            <person name="Pitts N.L."/>
            <person name="Mykles D.L."/>
            <person name="Maclea K.S."/>
        </authorList>
    </citation>
    <scope>NUCLEOTIDE SEQUENCE [LARGE SCALE GENOMIC DNA]</scope>
    <source>
        <strain evidence="5 6">ATCC 33336</strain>
    </source>
</reference>
<dbReference type="GO" id="GO:0042597">
    <property type="term" value="C:periplasmic space"/>
    <property type="evidence" value="ECO:0007669"/>
    <property type="project" value="InterPro"/>
</dbReference>
<proteinExistence type="inferred from homology"/>
<evidence type="ECO:0000259" key="4">
    <source>
        <dbReference type="Pfam" id="PF14718"/>
    </source>
</evidence>
<dbReference type="Pfam" id="PF14718">
    <property type="entry name" value="SLT_L"/>
    <property type="match status" value="1"/>
</dbReference>
<gene>
    <name evidence="5" type="ORF">BTE48_12050</name>
</gene>
<dbReference type="Gene3D" id="1.25.20.10">
    <property type="entry name" value="Bacterial muramidases"/>
    <property type="match status" value="1"/>
</dbReference>
<dbReference type="Gene3D" id="1.10.1240.20">
    <property type="entry name" value="Lytic transglycosylase, superhelical linker domain"/>
    <property type="match status" value="1"/>
</dbReference>
<dbReference type="InterPro" id="IPR023346">
    <property type="entry name" value="Lysozyme-like_dom_sf"/>
</dbReference>
<dbReference type="Pfam" id="PF01464">
    <property type="entry name" value="SLT"/>
    <property type="match status" value="1"/>
</dbReference>
<evidence type="ECO:0000313" key="5">
    <source>
        <dbReference type="EMBL" id="OPX54870.1"/>
    </source>
</evidence>
<dbReference type="InterPro" id="IPR008258">
    <property type="entry name" value="Transglycosylase_SLT_dom_1"/>
</dbReference>
<dbReference type="SUPFAM" id="SSF48435">
    <property type="entry name" value="Bacterial muramidases"/>
    <property type="match status" value="1"/>
</dbReference>
<dbReference type="EMBL" id="MTSM01000017">
    <property type="protein sequence ID" value="OPX54870.1"/>
    <property type="molecule type" value="Genomic_DNA"/>
</dbReference>
<keyword evidence="2" id="KW-0732">Signal</keyword>
<feature type="domain" description="Transglycosylase SLT" evidence="3">
    <location>
        <begin position="367"/>
        <end position="470"/>
    </location>
</feature>
<dbReference type="STRING" id="64969.SAMN02745127_01360"/>
<keyword evidence="6" id="KW-1185">Reference proteome</keyword>
<accession>A0A1V4T4K6</accession>
<protein>
    <recommendedName>
        <fullName evidence="7">Transglycosylase SLT domain-containing protein</fullName>
    </recommendedName>
</protein>
<dbReference type="AlphaFoldDB" id="A0A1V4T4K6"/>
<evidence type="ECO:0000313" key="6">
    <source>
        <dbReference type="Proteomes" id="UP000191418"/>
    </source>
</evidence>